<keyword evidence="2" id="KW-1185">Reference proteome</keyword>
<gene>
    <name evidence="1" type="ORF">PLOB_00020880</name>
</gene>
<sequence length="143" mass="16648">MAKVEQEIKCKHLLYWSGKHGIELSNSWDMSADGQKKLENTPLPKPQKLDKWEIHNHRQGTLSLEEFIAKLRIRAKEAYYTIQHNDPFMRDFPVLGMNSDLLRKDCFKVGNAFTFKEVRDMAKSEESADNQLQLINTPSILDQ</sequence>
<accession>A0ABN8RGL4</accession>
<evidence type="ECO:0000313" key="2">
    <source>
        <dbReference type="Proteomes" id="UP001159405"/>
    </source>
</evidence>
<dbReference type="Proteomes" id="UP001159405">
    <property type="component" value="Unassembled WGS sequence"/>
</dbReference>
<organism evidence="1 2">
    <name type="scientific">Porites lobata</name>
    <dbReference type="NCBI Taxonomy" id="104759"/>
    <lineage>
        <taxon>Eukaryota</taxon>
        <taxon>Metazoa</taxon>
        <taxon>Cnidaria</taxon>
        <taxon>Anthozoa</taxon>
        <taxon>Hexacorallia</taxon>
        <taxon>Scleractinia</taxon>
        <taxon>Fungiina</taxon>
        <taxon>Poritidae</taxon>
        <taxon>Porites</taxon>
    </lineage>
</organism>
<evidence type="ECO:0000313" key="1">
    <source>
        <dbReference type="EMBL" id="CAH3178550.1"/>
    </source>
</evidence>
<proteinExistence type="predicted"/>
<reference evidence="1 2" key="1">
    <citation type="submission" date="2022-05" db="EMBL/GenBank/DDBJ databases">
        <authorList>
            <consortium name="Genoscope - CEA"/>
            <person name="William W."/>
        </authorList>
    </citation>
    <scope>NUCLEOTIDE SEQUENCE [LARGE SCALE GENOMIC DNA]</scope>
</reference>
<comment type="caution">
    <text evidence="1">The sequence shown here is derived from an EMBL/GenBank/DDBJ whole genome shotgun (WGS) entry which is preliminary data.</text>
</comment>
<dbReference type="EMBL" id="CALNXK010000242">
    <property type="protein sequence ID" value="CAH3178550.1"/>
    <property type="molecule type" value="Genomic_DNA"/>
</dbReference>
<protein>
    <submittedName>
        <fullName evidence="1">Uncharacterized protein</fullName>
    </submittedName>
</protein>
<name>A0ABN8RGL4_9CNID</name>